<gene>
    <name evidence="2" type="ORF">LSAA_4411</name>
</gene>
<dbReference type="EMBL" id="HG994592">
    <property type="protein sequence ID" value="CAF2821976.1"/>
    <property type="molecule type" value="Genomic_DNA"/>
</dbReference>
<evidence type="ECO:0000313" key="2">
    <source>
        <dbReference type="EMBL" id="CAF2821976.1"/>
    </source>
</evidence>
<name>A0A7R8CH65_LEPSM</name>
<organism evidence="2 3">
    <name type="scientific">Lepeophtheirus salmonis</name>
    <name type="common">Salmon louse</name>
    <name type="synonym">Caligus salmonis</name>
    <dbReference type="NCBI Taxonomy" id="72036"/>
    <lineage>
        <taxon>Eukaryota</taxon>
        <taxon>Metazoa</taxon>
        <taxon>Ecdysozoa</taxon>
        <taxon>Arthropoda</taxon>
        <taxon>Crustacea</taxon>
        <taxon>Multicrustacea</taxon>
        <taxon>Hexanauplia</taxon>
        <taxon>Copepoda</taxon>
        <taxon>Siphonostomatoida</taxon>
        <taxon>Caligidae</taxon>
        <taxon>Lepeophtheirus</taxon>
    </lineage>
</organism>
<proteinExistence type="predicted"/>
<evidence type="ECO:0000256" key="1">
    <source>
        <dbReference type="SAM" id="MobiDB-lite"/>
    </source>
</evidence>
<protein>
    <submittedName>
        <fullName evidence="2">(salmon louse) hypothetical protein</fullName>
    </submittedName>
</protein>
<feature type="compositionally biased region" description="Basic and acidic residues" evidence="1">
    <location>
        <begin position="87"/>
        <end position="97"/>
    </location>
</feature>
<keyword evidence="3" id="KW-1185">Reference proteome</keyword>
<dbReference type="AlphaFoldDB" id="A0A7R8CH65"/>
<feature type="compositionally biased region" description="Polar residues" evidence="1">
    <location>
        <begin position="136"/>
        <end position="145"/>
    </location>
</feature>
<evidence type="ECO:0000313" key="3">
    <source>
        <dbReference type="Proteomes" id="UP000675881"/>
    </source>
</evidence>
<reference evidence="2" key="1">
    <citation type="submission" date="2021-02" db="EMBL/GenBank/DDBJ databases">
        <authorList>
            <person name="Bekaert M."/>
        </authorList>
    </citation>
    <scope>NUCLEOTIDE SEQUENCE</scope>
    <source>
        <strain evidence="2">IoA-00</strain>
    </source>
</reference>
<dbReference type="Proteomes" id="UP000675881">
    <property type="component" value="Chromosome 13"/>
</dbReference>
<feature type="region of interest" description="Disordered" evidence="1">
    <location>
        <begin position="87"/>
        <end position="160"/>
    </location>
</feature>
<accession>A0A7R8CH65</accession>
<sequence>MRSKASSEISRTLIFLKKLSISFLRKTLIPNWKERTAGGGWLAMPNQVMLGKSRGGLPWLITTTTLVSYLPKKNKNVVLLSTLHRDGSISDRDDRKTNHNYGLQSKQRRGGQSRHEASAQIVKAFQSAGLPDRPDNQASTSTFNASRRKKIPVLPKREGQ</sequence>